<reference evidence="1" key="1">
    <citation type="submission" date="2024-03" db="EMBL/GenBank/DDBJ databases">
        <title>Whole genome sequecning of epiphytes from Marcgravia umbellata leaves.</title>
        <authorList>
            <person name="Kumar G."/>
            <person name="Savka M.A."/>
        </authorList>
    </citation>
    <scope>NUCLEOTIDE SEQUENCE</scope>
    <source>
        <strain evidence="1">RIT_BL5</strain>
    </source>
</reference>
<gene>
    <name evidence="1" type="ORF">WKI47_07185</name>
</gene>
<evidence type="ECO:0000313" key="2">
    <source>
        <dbReference type="Proteomes" id="UP001380953"/>
    </source>
</evidence>
<proteinExistence type="predicted"/>
<protein>
    <submittedName>
        <fullName evidence="1">Uncharacterized protein</fullName>
    </submittedName>
</protein>
<sequence length="278" mass="32609">MRSIASFDGKNLKGLKSISEAEFEGLLEHVKNINIFVNNYQRISMVQKDKEALENFISDYLDDSQHISTAHFLNELPSFLLKYLASFKAFLDHWETYLNRLYGKDSDQFKRFKVATSAEFDEYFSYRFVYELRNFTLHCKFPIAKVKTKMDENKNNLLSVIVNKERLMSDYNWPKKVRLGEMEAEFDLLPHLEEAFNCLIRIHEIAINLCDTRSLMDSSLKIYKFAVDYRGVVGDIVLATIEESGLDESMDNLHIEYNRLPIIESKNILEMFVENSEE</sequence>
<accession>A0ACC6PB20</accession>
<dbReference type="Proteomes" id="UP001380953">
    <property type="component" value="Unassembled WGS sequence"/>
</dbReference>
<keyword evidence="2" id="KW-1185">Reference proteome</keyword>
<dbReference type="EMBL" id="JBBKAR010000024">
    <property type="protein sequence ID" value="MEJ8303699.1"/>
    <property type="molecule type" value="Genomic_DNA"/>
</dbReference>
<name>A0ACC6PB20_9BACL</name>
<evidence type="ECO:0000313" key="1">
    <source>
        <dbReference type="EMBL" id="MEJ8303699.1"/>
    </source>
</evidence>
<comment type="caution">
    <text evidence="1">The sequence shown here is derived from an EMBL/GenBank/DDBJ whole genome shotgun (WGS) entry which is preliminary data.</text>
</comment>
<organism evidence="1 2">
    <name type="scientific">Saccharibacillus sacchari</name>
    <dbReference type="NCBI Taxonomy" id="456493"/>
    <lineage>
        <taxon>Bacteria</taxon>
        <taxon>Bacillati</taxon>
        <taxon>Bacillota</taxon>
        <taxon>Bacilli</taxon>
        <taxon>Bacillales</taxon>
        <taxon>Paenibacillaceae</taxon>
        <taxon>Saccharibacillus</taxon>
    </lineage>
</organism>